<dbReference type="KEGG" id="pco:PHACADRAFT_200993"/>
<dbReference type="AlphaFoldDB" id="K5VU90"/>
<organism evidence="1 2">
    <name type="scientific">Phanerochaete carnosa (strain HHB-10118-sp)</name>
    <name type="common">White-rot fungus</name>
    <name type="synonym">Peniophora carnosa</name>
    <dbReference type="NCBI Taxonomy" id="650164"/>
    <lineage>
        <taxon>Eukaryota</taxon>
        <taxon>Fungi</taxon>
        <taxon>Dikarya</taxon>
        <taxon>Basidiomycota</taxon>
        <taxon>Agaricomycotina</taxon>
        <taxon>Agaricomycetes</taxon>
        <taxon>Polyporales</taxon>
        <taxon>Phanerochaetaceae</taxon>
        <taxon>Phanerochaete</taxon>
    </lineage>
</organism>
<reference evidence="1 2" key="1">
    <citation type="journal article" date="2012" name="BMC Genomics">
        <title>Comparative genomics of the white-rot fungi, Phanerochaete carnosa and P. chrysosporium, to elucidate the genetic basis of the distinct wood types they colonize.</title>
        <authorList>
            <person name="Suzuki H."/>
            <person name="MacDonald J."/>
            <person name="Syed K."/>
            <person name="Salamov A."/>
            <person name="Hori C."/>
            <person name="Aerts A."/>
            <person name="Henrissat B."/>
            <person name="Wiebenga A."/>
            <person name="vanKuyk P.A."/>
            <person name="Barry K."/>
            <person name="Lindquist E."/>
            <person name="LaButti K."/>
            <person name="Lapidus A."/>
            <person name="Lucas S."/>
            <person name="Coutinho P."/>
            <person name="Gong Y."/>
            <person name="Samejima M."/>
            <person name="Mahadevan R."/>
            <person name="Abou-Zaid M."/>
            <person name="de Vries R.P."/>
            <person name="Igarashi K."/>
            <person name="Yadav J.S."/>
            <person name="Grigoriev I.V."/>
            <person name="Master E.R."/>
        </authorList>
    </citation>
    <scope>NUCLEOTIDE SEQUENCE [LARGE SCALE GENOMIC DNA]</scope>
    <source>
        <strain evidence="1 2">HHB-10118-sp</strain>
    </source>
</reference>
<accession>K5VU90</accession>
<dbReference type="STRING" id="650164.K5VU90"/>
<dbReference type="PANTHER" id="PTHR10039:SF14">
    <property type="entry name" value="NACHT DOMAIN-CONTAINING PROTEIN"/>
    <property type="match status" value="1"/>
</dbReference>
<dbReference type="PANTHER" id="PTHR10039">
    <property type="entry name" value="AMELOGENIN"/>
    <property type="match status" value="1"/>
</dbReference>
<evidence type="ECO:0000313" key="1">
    <source>
        <dbReference type="EMBL" id="EKM50149.1"/>
    </source>
</evidence>
<dbReference type="EMBL" id="JH930479">
    <property type="protein sequence ID" value="EKM50149.1"/>
    <property type="molecule type" value="Genomic_DNA"/>
</dbReference>
<keyword evidence="2" id="KW-1185">Reference proteome</keyword>
<gene>
    <name evidence="1" type="ORF">PHACADRAFT_200993</name>
</gene>
<dbReference type="RefSeq" id="XP_007401339.1">
    <property type="nucleotide sequence ID" value="XM_007401277.1"/>
</dbReference>
<name>K5VU90_PHACS</name>
<dbReference type="OrthoDB" id="3228837at2759"/>
<dbReference type="InParanoid" id="K5VU90"/>
<dbReference type="Proteomes" id="UP000008370">
    <property type="component" value="Unassembled WGS sequence"/>
</dbReference>
<protein>
    <submittedName>
        <fullName evidence="1">Uncharacterized protein</fullName>
    </submittedName>
</protein>
<dbReference type="HOGENOM" id="CLU_000288_6_14_1"/>
<sequence>MSRREEIADVALDNAAPVLEFTESALELVPISGLALIAKGSKIIVDRVKDVRANNDARDAYISKAKALDAALMEIVKKASTAVNSSCGDERVKKTLVDGIAQSEELQLRLQTLSSTIVKLRERTKELKGGDGVIGFLKGSLFASRNEAILSDMKDAMTDAVQMFKLRGQISIENVLSDIVHYAKEIRHALKESEEQKVIDSISWAPAGYRSVDELNSEFMDGTREELFDELDAWSNGRFPQDDPRRFYVLTGGAVLGKSSIAHQFCTRLVVEGDVRYYLEDTIPRIPQYGAFIRDNPDVLERLIIRAGGVFIYAHIAVRFLDSYRDHPEEQFELLLTAGGAGLSPLDALYLQVLRSAFPPEDLRASNPRQERLRSLLTSIVLQRYPLASGAMALLGHELSENDVVAMVDRLRSVLLIDHYGRVVPLHATFGEFLLDDRRCNDPLYHVDWSKGNGRLASGCLTTLVSFRTLSGCLEAGPDSHVGRYVLYATGCWDNHLEVAEFSGGLAKQLCAMIQMIPTNIGVYTNRYSESGVTQKMAQFLEPHMGIAKANEICLEYAKSVAYSRQWWTQKRERPDTIPTVSPDDVRAIMKVHWKPTDDSGVDLSIQSGDIERYQAAHEALAREIEDAGLAELWYKNDERRVNYRPDF</sequence>
<proteinExistence type="predicted"/>
<dbReference type="GeneID" id="18911549"/>
<evidence type="ECO:0000313" key="2">
    <source>
        <dbReference type="Proteomes" id="UP000008370"/>
    </source>
</evidence>